<feature type="region of interest" description="Disordered" evidence="2">
    <location>
        <begin position="1138"/>
        <end position="1179"/>
    </location>
</feature>
<accession>A0A182NAN4</accession>
<keyword evidence="1" id="KW-0175">Coiled coil</keyword>
<dbReference type="VEuPathDB" id="VectorBase:ADIR004710"/>
<feature type="compositionally biased region" description="Acidic residues" evidence="2">
    <location>
        <begin position="1394"/>
        <end position="1408"/>
    </location>
</feature>
<feature type="region of interest" description="Disordered" evidence="2">
    <location>
        <begin position="382"/>
        <end position="581"/>
    </location>
</feature>
<feature type="compositionally biased region" description="Basic and acidic residues" evidence="2">
    <location>
        <begin position="1409"/>
        <end position="1426"/>
    </location>
</feature>
<evidence type="ECO:0000256" key="2">
    <source>
        <dbReference type="SAM" id="MobiDB-lite"/>
    </source>
</evidence>
<feature type="coiled-coil region" evidence="1">
    <location>
        <begin position="692"/>
        <end position="749"/>
    </location>
</feature>
<feature type="compositionally biased region" description="Polar residues" evidence="2">
    <location>
        <begin position="931"/>
        <end position="941"/>
    </location>
</feature>
<feature type="compositionally biased region" description="Polar residues" evidence="2">
    <location>
        <begin position="386"/>
        <end position="401"/>
    </location>
</feature>
<proteinExistence type="predicted"/>
<feature type="coiled-coil region" evidence="1">
    <location>
        <begin position="852"/>
        <end position="886"/>
    </location>
</feature>
<protein>
    <recommendedName>
        <fullName evidence="5">Centrosome-associated protein 350</fullName>
    </recommendedName>
</protein>
<feature type="region of interest" description="Disordered" evidence="2">
    <location>
        <begin position="1378"/>
        <end position="1459"/>
    </location>
</feature>
<feature type="compositionally biased region" description="Low complexity" evidence="2">
    <location>
        <begin position="425"/>
        <end position="475"/>
    </location>
</feature>
<feature type="compositionally biased region" description="Low complexity" evidence="2">
    <location>
        <begin position="183"/>
        <end position="196"/>
    </location>
</feature>
<feature type="compositionally biased region" description="Basic and acidic residues" evidence="2">
    <location>
        <begin position="298"/>
        <end position="307"/>
    </location>
</feature>
<dbReference type="STRING" id="7168.A0A182NAN4"/>
<feature type="region of interest" description="Disordered" evidence="2">
    <location>
        <begin position="259"/>
        <end position="307"/>
    </location>
</feature>
<reference evidence="3" key="2">
    <citation type="submission" date="2020-05" db="UniProtKB">
        <authorList>
            <consortium name="EnsemblMetazoa"/>
        </authorList>
    </citation>
    <scope>IDENTIFICATION</scope>
    <source>
        <strain evidence="3">WRAIR2</strain>
    </source>
</reference>
<keyword evidence="4" id="KW-1185">Reference proteome</keyword>
<feature type="compositionally biased region" description="Basic residues" evidence="2">
    <location>
        <begin position="543"/>
        <end position="556"/>
    </location>
</feature>
<feature type="region of interest" description="Disordered" evidence="2">
    <location>
        <begin position="778"/>
        <end position="822"/>
    </location>
</feature>
<name>A0A182NAN4_9DIPT</name>
<feature type="compositionally biased region" description="Polar residues" evidence="2">
    <location>
        <begin position="223"/>
        <end position="238"/>
    </location>
</feature>
<reference evidence="4" key="1">
    <citation type="submission" date="2013-03" db="EMBL/GenBank/DDBJ databases">
        <title>The Genome Sequence of Anopheles dirus WRAIR2.</title>
        <authorList>
            <consortium name="The Broad Institute Genomics Platform"/>
            <person name="Neafsey D.E."/>
            <person name="Walton C."/>
            <person name="Walker B."/>
            <person name="Young S.K."/>
            <person name="Zeng Q."/>
            <person name="Gargeya S."/>
            <person name="Fitzgerald M."/>
            <person name="Haas B."/>
            <person name="Abouelleil A."/>
            <person name="Allen A.W."/>
            <person name="Alvarado L."/>
            <person name="Arachchi H.M."/>
            <person name="Berlin A.M."/>
            <person name="Chapman S.B."/>
            <person name="Gainer-Dewar J."/>
            <person name="Goldberg J."/>
            <person name="Griggs A."/>
            <person name="Gujja S."/>
            <person name="Hansen M."/>
            <person name="Howarth C."/>
            <person name="Imamovic A."/>
            <person name="Ireland A."/>
            <person name="Larimer J."/>
            <person name="McCowan C."/>
            <person name="Murphy C."/>
            <person name="Pearson M."/>
            <person name="Poon T.W."/>
            <person name="Priest M."/>
            <person name="Roberts A."/>
            <person name="Saif S."/>
            <person name="Shea T."/>
            <person name="Sisk P."/>
            <person name="Sykes S."/>
            <person name="Wortman J."/>
            <person name="Nusbaum C."/>
            <person name="Birren B."/>
        </authorList>
    </citation>
    <scope>NUCLEOTIDE SEQUENCE [LARGE SCALE GENOMIC DNA]</scope>
    <source>
        <strain evidence="4">WRAIR2</strain>
    </source>
</reference>
<feature type="compositionally biased region" description="Polar residues" evidence="2">
    <location>
        <begin position="1161"/>
        <end position="1179"/>
    </location>
</feature>
<evidence type="ECO:0000256" key="1">
    <source>
        <dbReference type="SAM" id="Coils"/>
    </source>
</evidence>
<feature type="compositionally biased region" description="Low complexity" evidence="2">
    <location>
        <begin position="1326"/>
        <end position="1339"/>
    </location>
</feature>
<feature type="compositionally biased region" description="Basic and acidic residues" evidence="2">
    <location>
        <begin position="1283"/>
        <end position="1303"/>
    </location>
</feature>
<evidence type="ECO:0008006" key="5">
    <source>
        <dbReference type="Google" id="ProtNLM"/>
    </source>
</evidence>
<feature type="compositionally biased region" description="Polar residues" evidence="2">
    <location>
        <begin position="778"/>
        <end position="802"/>
    </location>
</feature>
<organism evidence="3 4">
    <name type="scientific">Anopheles dirus</name>
    <dbReference type="NCBI Taxonomy" id="7168"/>
    <lineage>
        <taxon>Eukaryota</taxon>
        <taxon>Metazoa</taxon>
        <taxon>Ecdysozoa</taxon>
        <taxon>Arthropoda</taxon>
        <taxon>Hexapoda</taxon>
        <taxon>Insecta</taxon>
        <taxon>Pterygota</taxon>
        <taxon>Neoptera</taxon>
        <taxon>Endopterygota</taxon>
        <taxon>Diptera</taxon>
        <taxon>Nematocera</taxon>
        <taxon>Culicoidea</taxon>
        <taxon>Culicidae</taxon>
        <taxon>Anophelinae</taxon>
        <taxon>Anopheles</taxon>
    </lineage>
</organism>
<dbReference type="EnsemblMetazoa" id="ADIR004710-RA">
    <property type="protein sequence ID" value="ADIR004710-PA"/>
    <property type="gene ID" value="ADIR004710"/>
</dbReference>
<sequence length="1778" mass="198123">MPQPTSMPSNQSSSSPTKVNAQLIWINAEEESTAAAEKELKLQVPDVTLVPSTAALVAQKQESIVPLKTVEERPALQELQPQAVKSIPPWLKQSLRQPDPYPFIVAVRKKLEAVQNNREEKNKSRQEDVQQMPSTKYRAFMNDIESVPYIGNKGINKVQQHQEVHKPNQPQSGGDGSAIVTKISPCSSSNTTSEISSIRSDIALPLPPLLSSTKIEIPPPTVPHSTLQPTTIDRSSGPISPLSMDRISQMKITTPGKIITSPRLIDDGGQMENRVGDKSHSSRPVTPPHAATPQRPSFDQHMDRSQREREYQRLLESFNRSLTHVIEVNQQLYSALKNVPTSAPAIPPLPQEVLKIRDEMTQTSQPIFVVPKTVESSLGMEKWAPQSRNIPSEATTASNYSDDFEHQSQPGDAPQTPERKPASNTEGSVSAESSGTVTSSSTGSSSTASSTNSSSSSVDSGESSNSSSQSSVASSNHERARSEPEAAGSGTDDERKPTSNTTTAHSSDLDSRSVSLSDSHNNTANNQPPFPEEYLPSFEESLRRHRVSAGHEKKRKEKEPSRESSILEQIDPGEEQEHRSFSLKHTEDAVDPKVDAPPHLTDSVEEVNSERKILQEANPFAYEGNADVTINSELLTAMFNRTDLEMSILSTTVSETNLSYSSIGMFDQLIQTERSKADHLVSRVQSKQKALLNRAKGQLAWLELQKQRYRQKGMTEQITAVKKKQRAILLRLEKDRAELNRTIKSSAESSRTITANHHHPSVVASKIVDAKLSSYCSSPSATNTGSLTLRKTSSNVQRSSRTPEGAHRRVTSTTTTTTTSNSIQIAIRGRELEPNDRLEDILLRREEELRQRKEHVQRLLEWHRKLEREEQELIAVEDRLLAYNSRKLDPTQHTQPQKNDSIESRVRSIERSLKTLQSIPTTVVRRDEANGGTQVGSQRSFSAPEEGESEEEIVLTGGSKLNRLWYRLTGMREQRYEPGRNYPITRPHLEALYEDAKRCVLEGFQRKDGQLKEALLERSIGIMNRDGNETVTNTTTTAAALSVEENGSLETTLAGEETVIRPVEQATESFEKNETTDVLDNESVGEEERRDTIDSDLPPLEEEGKCLLSSTVNAWSPTNRRSIESVEFHTLEEMSTQYQSAVTADQEVPDRTGEEEPAESESYSTTFENHSVGTVGDESQQLIEDMSLPPMLLNSTSMLLPVDEDSASTSSCDSSATVELSVPLTAEARLSEEDALDSLAVSGEAVSVSTIAHSLEEASASSCVSTVTTPTTVTPTMAIEAIEKDAVDERGDQDPRKEDDKNATTEGDAPESSTGDYEEEIFQPRSSSASSPTPVPVTSELAKRLTTLHDELEELSETFERTPLMKSPVGRVAVLESAEEINSSDDPNSSEETITFDDEEEEEQEEKNDDDHKITSSSDDPAKSTDRANSSKIEVKLRSKAPDTIAAGSASSSHYPAPPQQLYQLYNHHHHHNQPETTPASPTPSVSVRMPDIINEAEVLRRQQLQIEQEIKELEQQVGFFREIPNKPPPPYIPPANGSPLALLYPSEARIDELIDGRVEELHRDRIDPDSLRSDHVTNVYEKLILDMCKELYRDLRPADPTVSFRTVPYDKRPLVFHNPPDPLGCMKDYLRVKVRRVLFEAQFALQQQQHHQHQLLLHQNQQIQQQQQLPQSQLHLLQHHHHHHLHCTATMPFLYGNGCASKRKPDQVDEILKQETVDDDARWTNFDREEIEAKDIITEELLKSLLVEALQDMADAYKRKTNKRGQIEEKRSEGSAI</sequence>
<feature type="region of interest" description="Disordered" evidence="2">
    <location>
        <begin position="926"/>
        <end position="954"/>
    </location>
</feature>
<evidence type="ECO:0000313" key="3">
    <source>
        <dbReference type="EnsemblMetazoa" id="ADIR004710-PA"/>
    </source>
</evidence>
<feature type="region of interest" description="Disordered" evidence="2">
    <location>
        <begin position="1283"/>
        <end position="1344"/>
    </location>
</feature>
<feature type="region of interest" description="Disordered" evidence="2">
    <location>
        <begin position="1070"/>
        <end position="1100"/>
    </location>
</feature>
<feature type="compositionally biased region" description="Low complexity" evidence="2">
    <location>
        <begin position="811"/>
        <end position="820"/>
    </location>
</feature>
<feature type="region of interest" description="Disordered" evidence="2">
    <location>
        <begin position="158"/>
        <end position="196"/>
    </location>
</feature>
<feature type="region of interest" description="Disordered" evidence="2">
    <location>
        <begin position="214"/>
        <end position="242"/>
    </location>
</feature>
<evidence type="ECO:0000313" key="4">
    <source>
        <dbReference type="Proteomes" id="UP000075884"/>
    </source>
</evidence>
<dbReference type="Proteomes" id="UP000075884">
    <property type="component" value="Unassembled WGS sequence"/>
</dbReference>